<evidence type="ECO:0000313" key="2">
    <source>
        <dbReference type="Proteomes" id="UP000013893"/>
    </source>
</evidence>
<keyword evidence="2" id="KW-1185">Reference proteome</keyword>
<protein>
    <submittedName>
        <fullName evidence="1">Uncharacterized protein</fullName>
    </submittedName>
</protein>
<gene>
    <name evidence="1" type="ORF">L336_0704</name>
</gene>
<organism evidence="1 2">
    <name type="scientific">Candidatus Saccharimonas aalborgensis</name>
    <dbReference type="NCBI Taxonomy" id="1332188"/>
    <lineage>
        <taxon>Bacteria</taxon>
        <taxon>Candidatus Saccharimonadota</taxon>
        <taxon>Candidatus Saccharimonadia</taxon>
        <taxon>Candidatus Saccharimonadales</taxon>
        <taxon>Candidatus Saccharimonadaceae</taxon>
        <taxon>Candidatus Saccharimonas</taxon>
    </lineage>
</organism>
<dbReference type="RefSeq" id="WP_015641856.1">
    <property type="nucleotide sequence ID" value="NC_021219.1"/>
</dbReference>
<dbReference type="AlphaFoldDB" id="R4PYU2"/>
<proteinExistence type="predicted"/>
<evidence type="ECO:0000313" key="1">
    <source>
        <dbReference type="EMBL" id="AGL62406.1"/>
    </source>
</evidence>
<reference evidence="1 2" key="1">
    <citation type="journal article" date="2013" name="Nat. Biotechnol.">
        <title>Genome sequences of rare, uncultured bacteria obtained by differential coverage binning of multiple metagenomes.</title>
        <authorList>
            <person name="Albertsen M."/>
            <person name="Hugenholtz P."/>
            <person name="Skarshewski A."/>
            <person name="Nielsen K.L."/>
            <person name="Tyson G.W."/>
            <person name="Nielsen P.H."/>
        </authorList>
    </citation>
    <scope>NUCLEOTIDE SEQUENCE [LARGE SCALE GENOMIC DNA]</scope>
    <source>
        <strain evidence="1">TM71</strain>
    </source>
</reference>
<dbReference type="HOGENOM" id="CLU_2258628_0_0_0"/>
<sequence>MNQQQPPLITRESLALIGIQLADANADTLIEQFNSTLQERIGTEVTNILDDNQLKELVDVQESGNTQAVQDWLVANVSDLQEIAQDEYDILMGEIAANADNIQ</sequence>
<name>R4PYU2_9BACT</name>
<dbReference type="EMBL" id="CP005957">
    <property type="protein sequence ID" value="AGL62406.1"/>
    <property type="molecule type" value="Genomic_DNA"/>
</dbReference>
<dbReference type="OrthoDB" id="9811329at2"/>
<accession>R4PYU2</accession>
<dbReference type="Proteomes" id="UP000013893">
    <property type="component" value="Chromosome"/>
</dbReference>
<dbReference type="KEGG" id="saal:L336_0704"/>